<gene>
    <name evidence="8" type="ORF">BESB_047720</name>
</gene>
<dbReference type="SUPFAM" id="SSF50249">
    <property type="entry name" value="Nucleic acid-binding proteins"/>
    <property type="match status" value="1"/>
</dbReference>
<evidence type="ECO:0000256" key="5">
    <source>
        <dbReference type="SAM" id="MobiDB-lite"/>
    </source>
</evidence>
<dbReference type="InterPro" id="IPR004364">
    <property type="entry name" value="Aa-tRNA-synt_II"/>
</dbReference>
<feature type="region of interest" description="Disordered" evidence="5">
    <location>
        <begin position="385"/>
        <end position="462"/>
    </location>
</feature>
<dbReference type="PANTHER" id="PTHR42918">
    <property type="entry name" value="LYSYL-TRNA SYNTHETASE"/>
    <property type="match status" value="1"/>
</dbReference>
<feature type="compositionally biased region" description="Low complexity" evidence="5">
    <location>
        <begin position="819"/>
        <end position="831"/>
    </location>
</feature>
<dbReference type="GO" id="GO:0004824">
    <property type="term" value="F:lysine-tRNA ligase activity"/>
    <property type="evidence" value="ECO:0007669"/>
    <property type="project" value="TreeGrafter"/>
</dbReference>
<accession>A0A2A9MM32</accession>
<dbReference type="InterPro" id="IPR045864">
    <property type="entry name" value="aa-tRNA-synth_II/BPL/LPL"/>
</dbReference>
<evidence type="ECO:0000256" key="3">
    <source>
        <dbReference type="ARBA" id="ARBA00022840"/>
    </source>
</evidence>
<evidence type="ECO:0000259" key="7">
    <source>
        <dbReference type="PROSITE" id="PS50862"/>
    </source>
</evidence>
<feature type="region of interest" description="Disordered" evidence="5">
    <location>
        <begin position="810"/>
        <end position="852"/>
    </location>
</feature>
<dbReference type="GeneID" id="40309702"/>
<evidence type="ECO:0000313" key="9">
    <source>
        <dbReference type="Proteomes" id="UP000224006"/>
    </source>
</evidence>
<name>A0A2A9MM32_BESBE</name>
<keyword evidence="6" id="KW-0732">Signal</keyword>
<evidence type="ECO:0000256" key="4">
    <source>
        <dbReference type="ARBA" id="ARBA00023146"/>
    </source>
</evidence>
<dbReference type="GO" id="GO:0005829">
    <property type="term" value="C:cytosol"/>
    <property type="evidence" value="ECO:0007669"/>
    <property type="project" value="TreeGrafter"/>
</dbReference>
<evidence type="ECO:0000313" key="8">
    <source>
        <dbReference type="EMBL" id="PFH36580.1"/>
    </source>
</evidence>
<feature type="region of interest" description="Disordered" evidence="5">
    <location>
        <begin position="166"/>
        <end position="207"/>
    </location>
</feature>
<feature type="compositionally biased region" description="Low complexity" evidence="5">
    <location>
        <begin position="430"/>
        <end position="447"/>
    </location>
</feature>
<feature type="region of interest" description="Disordered" evidence="5">
    <location>
        <begin position="728"/>
        <end position="757"/>
    </location>
</feature>
<feature type="compositionally biased region" description="Low complexity" evidence="5">
    <location>
        <begin position="193"/>
        <end position="205"/>
    </location>
</feature>
<dbReference type="PANTHER" id="PTHR42918:SF15">
    <property type="entry name" value="LYSINE--TRNA LIGASE, CHLOROPLASTIC_MITOCHONDRIAL"/>
    <property type="match status" value="1"/>
</dbReference>
<feature type="compositionally biased region" description="Low complexity" evidence="5">
    <location>
        <begin position="166"/>
        <end position="186"/>
    </location>
</feature>
<feature type="compositionally biased region" description="Polar residues" evidence="5">
    <location>
        <begin position="37"/>
        <end position="46"/>
    </location>
</feature>
<reference evidence="8 9" key="1">
    <citation type="submission" date="2017-09" db="EMBL/GenBank/DDBJ databases">
        <title>Genome sequencing of Besnoitia besnoiti strain Bb-Ger1.</title>
        <authorList>
            <person name="Schares G."/>
            <person name="Venepally P."/>
            <person name="Lorenzi H.A."/>
        </authorList>
    </citation>
    <scope>NUCLEOTIDE SEQUENCE [LARGE SCALE GENOMIC DNA]</scope>
    <source>
        <strain evidence="8 9">Bb-Ger1</strain>
    </source>
</reference>
<feature type="compositionally biased region" description="Basic and acidic residues" evidence="5">
    <location>
        <begin position="949"/>
        <end position="970"/>
    </location>
</feature>
<keyword evidence="1 8" id="KW-0436">Ligase</keyword>
<dbReference type="InterPro" id="IPR012340">
    <property type="entry name" value="NA-bd_OB-fold"/>
</dbReference>
<keyword evidence="4" id="KW-0030">Aminoacyl-tRNA synthetase</keyword>
<sequence>MEFLLLSRFLWLLIAAPAAIVALSPSAPPGLAPLTGHSPSFSQTRRSTARRESSVFFPRGDASNVFAFLSPASHAALSPSLPTPIPAARGSFLAPDAHFEAEPSPSPQSRSPSRASSHGSLTSRPHSRQESSATSSAAWGRRSFSAAHHPLQSSLSPAAAFSSACHASPSDSASASPSPSSPLCSPSSPPSSPSSRHTSAPASSSRCPLSSEYSVRLAKASSLLRQLALTPFPPTSSLLSLIPSALSSPSSLHRRFRSLPPGSAASPQEVFSVAGRVQSIRNGGMFIDLWNPADEAKLQLFVSLNSPSSASPQNRPSAGSPRGEVPSVDLLPFLDLGDFLLARGTLRRTSKGELTLHVERCGGLHLVAKRLLPLDLSLSLSSTLPAASSASSPTAAAQHAAPQRPRNPKRRGDQSSSTVSAPAVLEALRGARASPPSSAGPSRRPAGLARASEGTPGAASLSPWTVAHPASAVCGAFSSLPSPQRDAQLLHTSRLRETLRLRSLIVHTVRQKLIAEDFLEVDTAVLQPAAAASSPREKSHTGLRGAGAREPPRTEETPNDAADFADAAEVRGEGRPESGAESDAHRGSEGSPTGEKAAPTARLFDSYLHALDMPVQLRVAPELALKRLVVSGISDKIFEIGRCFRNEGISWRHQPEFLSMEAYATFWTYEDMIALTEEVVRLCAAQVVSLKASSPYRDAEPPAPSAARQNSLLSSLLSFVPWSRRKPQRCASRVTGRDTRGTSNASAAGEWDSPSPGVRISWQGQEIDLSAPWRRLTMVEALREYAGIDFERLSHAEAVREVEWRLERKQKDGEMNGRSSSPSFASLASDGSQERGDFSEASDSKNSGPKTLRPECYASVEELMDFAFKEWVEKRLVQPTHILHTPLALSPLAAEKRTDPEARARPKIPVAERFEAYIGGMEIADGYSELTDPLEQLQRFSVQAQTLRNRGEGKAQRHLEAPEENESEKANRLIPNQEFIAALMLGLPPTAGLGIGLDRLVMLLTDSPLIRDVVHMPLRKSVF</sequence>
<feature type="region of interest" description="Disordered" evidence="5">
    <location>
        <begin position="97"/>
        <end position="139"/>
    </location>
</feature>
<dbReference type="PROSITE" id="PS50862">
    <property type="entry name" value="AA_TRNA_LIGASE_II"/>
    <property type="match status" value="1"/>
</dbReference>
<dbReference type="VEuPathDB" id="ToxoDB:BESB_047720"/>
<feature type="signal peptide" evidence="6">
    <location>
        <begin position="1"/>
        <end position="22"/>
    </location>
</feature>
<organism evidence="8 9">
    <name type="scientific">Besnoitia besnoiti</name>
    <name type="common">Apicomplexan protozoan</name>
    <dbReference type="NCBI Taxonomy" id="94643"/>
    <lineage>
        <taxon>Eukaryota</taxon>
        <taxon>Sar</taxon>
        <taxon>Alveolata</taxon>
        <taxon>Apicomplexa</taxon>
        <taxon>Conoidasida</taxon>
        <taxon>Coccidia</taxon>
        <taxon>Eucoccidiorida</taxon>
        <taxon>Eimeriorina</taxon>
        <taxon>Sarcocystidae</taxon>
        <taxon>Besnoitia</taxon>
    </lineage>
</organism>
<feature type="domain" description="Aminoacyl-transfer RNA synthetases class-II family profile" evidence="7">
    <location>
        <begin position="499"/>
        <end position="1017"/>
    </location>
</feature>
<dbReference type="InterPro" id="IPR006195">
    <property type="entry name" value="aa-tRNA-synth_II"/>
</dbReference>
<keyword evidence="2" id="KW-0547">Nucleotide-binding</keyword>
<feature type="region of interest" description="Disordered" evidence="5">
    <location>
        <begin position="948"/>
        <end position="970"/>
    </location>
</feature>
<feature type="compositionally biased region" description="Low complexity" evidence="5">
    <location>
        <begin position="107"/>
        <end position="117"/>
    </location>
</feature>
<dbReference type="Pfam" id="PF00152">
    <property type="entry name" value="tRNA-synt_2"/>
    <property type="match status" value="1"/>
</dbReference>
<dbReference type="GO" id="GO:0000049">
    <property type="term" value="F:tRNA binding"/>
    <property type="evidence" value="ECO:0007669"/>
    <property type="project" value="TreeGrafter"/>
</dbReference>
<evidence type="ECO:0000256" key="6">
    <source>
        <dbReference type="SAM" id="SignalP"/>
    </source>
</evidence>
<feature type="compositionally biased region" description="Basic and acidic residues" evidence="5">
    <location>
        <begin position="568"/>
        <end position="588"/>
    </location>
</feature>
<dbReference type="Gene3D" id="2.40.50.140">
    <property type="entry name" value="Nucleic acid-binding proteins"/>
    <property type="match status" value="1"/>
</dbReference>
<dbReference type="SUPFAM" id="SSF55681">
    <property type="entry name" value="Class II aaRS and biotin synthetases"/>
    <property type="match status" value="1"/>
</dbReference>
<proteinExistence type="predicted"/>
<feature type="compositionally biased region" description="Polar residues" evidence="5">
    <location>
        <begin position="118"/>
        <end position="137"/>
    </location>
</feature>
<keyword evidence="9" id="KW-1185">Reference proteome</keyword>
<evidence type="ECO:0000256" key="1">
    <source>
        <dbReference type="ARBA" id="ARBA00022598"/>
    </source>
</evidence>
<dbReference type="AlphaFoldDB" id="A0A2A9MM32"/>
<dbReference type="RefSeq" id="XP_029220589.1">
    <property type="nucleotide sequence ID" value="XM_029363223.1"/>
</dbReference>
<feature type="region of interest" description="Disordered" evidence="5">
    <location>
        <begin position="528"/>
        <end position="598"/>
    </location>
</feature>
<dbReference type="Proteomes" id="UP000224006">
    <property type="component" value="Chromosome III"/>
</dbReference>
<dbReference type="GO" id="GO:0006430">
    <property type="term" value="P:lysyl-tRNA aminoacylation"/>
    <property type="evidence" value="ECO:0007669"/>
    <property type="project" value="TreeGrafter"/>
</dbReference>
<comment type="caution">
    <text evidence="8">The sequence shown here is derived from an EMBL/GenBank/DDBJ whole genome shotgun (WGS) entry which is preliminary data.</text>
</comment>
<dbReference type="OrthoDB" id="21243at2759"/>
<dbReference type="Gene3D" id="3.30.930.10">
    <property type="entry name" value="Bira Bifunctional Protein, Domain 2"/>
    <property type="match status" value="1"/>
</dbReference>
<dbReference type="STRING" id="94643.A0A2A9MM32"/>
<evidence type="ECO:0000256" key="2">
    <source>
        <dbReference type="ARBA" id="ARBA00022741"/>
    </source>
</evidence>
<dbReference type="EMBL" id="NWUJ01000003">
    <property type="protein sequence ID" value="PFH36580.1"/>
    <property type="molecule type" value="Genomic_DNA"/>
</dbReference>
<feature type="region of interest" description="Disordered" evidence="5">
    <location>
        <begin position="34"/>
        <end position="53"/>
    </location>
</feature>
<feature type="compositionally biased region" description="Low complexity" evidence="5">
    <location>
        <begin position="385"/>
        <end position="402"/>
    </location>
</feature>
<dbReference type="KEGG" id="bbes:BESB_047720"/>
<keyword evidence="3" id="KW-0067">ATP-binding</keyword>
<protein>
    <submittedName>
        <fullName evidence="8">tRNA ligases class II (D, K and N) domain-containing protein</fullName>
    </submittedName>
</protein>
<feature type="chain" id="PRO_5012653987" evidence="6">
    <location>
        <begin position="23"/>
        <end position="1023"/>
    </location>
</feature>
<dbReference type="GO" id="GO:0005524">
    <property type="term" value="F:ATP binding"/>
    <property type="evidence" value="ECO:0007669"/>
    <property type="project" value="InterPro"/>
</dbReference>